<sequence>MHQLNRSVGQRDKPFVSDEEMSQRTPRPDILSVPPNNNYYDGLREAESKYPLHPGNSIVGVADSINADNNGLDSGKNNYRPPTGWSTKRPNPTFSSNVDNLVVAASQRPTPTIQPLDTKPTEANINTGVPNVTPPSRELLPPFTPPTTESSEEVQIDARMKAPEDPVFTFIKRFDPNSPDTPKSRDTAMTRTEIIDLNRHLPDGQVSSEEERTPRKNKNFSDRNNKVQGDNDKSFTEEKRFDSVNIKATTPADQSVSVPDNVLVPPKSEFSNSPTTTVGPPIYYEWKWAVPAFDLELPIQGNATNTTSAIPQPRSSQGRSPFRDVTRPTPPAEDPTPAPRNVEYNISSYFVPDYVFPLDKPHPGYENDDAQTSFKVQVAREGRSSYGENPACPQCHPAYLKPGSCEPCIVKR</sequence>
<reference evidence="2 3" key="1">
    <citation type="journal article" date="2015" name="Genome Biol. Evol.">
        <title>The genome of winter moth (Operophtera brumata) provides a genomic perspective on sexual dimorphism and phenology.</title>
        <authorList>
            <person name="Derks M.F."/>
            <person name="Smit S."/>
            <person name="Salis L."/>
            <person name="Schijlen E."/>
            <person name="Bossers A."/>
            <person name="Mateman C."/>
            <person name="Pijl A.S."/>
            <person name="de Ridder D."/>
            <person name="Groenen M.A."/>
            <person name="Visser M.E."/>
            <person name="Megens H.J."/>
        </authorList>
    </citation>
    <scope>NUCLEOTIDE SEQUENCE [LARGE SCALE GENOMIC DNA]</scope>
    <source>
        <strain evidence="2">WM2013NL</strain>
        <tissue evidence="2">Head and thorax</tissue>
    </source>
</reference>
<feature type="region of interest" description="Disordered" evidence="1">
    <location>
        <begin position="303"/>
        <end position="341"/>
    </location>
</feature>
<feature type="compositionally biased region" description="Polar residues" evidence="1">
    <location>
        <begin position="84"/>
        <end position="94"/>
    </location>
</feature>
<keyword evidence="3" id="KW-1185">Reference proteome</keyword>
<dbReference type="Proteomes" id="UP000037510">
    <property type="component" value="Unassembled WGS sequence"/>
</dbReference>
<gene>
    <name evidence="2" type="ORF">OBRU01_16499</name>
</gene>
<feature type="compositionally biased region" description="Polar residues" evidence="1">
    <location>
        <begin position="110"/>
        <end position="130"/>
    </location>
</feature>
<feature type="region of interest" description="Disordered" evidence="1">
    <location>
        <begin position="196"/>
        <end position="238"/>
    </location>
</feature>
<feature type="compositionally biased region" description="Basic and acidic residues" evidence="1">
    <location>
        <begin position="209"/>
        <end position="238"/>
    </location>
</feature>
<dbReference type="EMBL" id="JTDY01003378">
    <property type="protein sequence ID" value="KOB69648.1"/>
    <property type="molecule type" value="Genomic_DNA"/>
</dbReference>
<dbReference type="AlphaFoldDB" id="A0A0L7L2E9"/>
<feature type="region of interest" description="Disordered" evidence="1">
    <location>
        <begin position="1"/>
        <end position="42"/>
    </location>
</feature>
<evidence type="ECO:0000313" key="2">
    <source>
        <dbReference type="EMBL" id="KOB69648.1"/>
    </source>
</evidence>
<protein>
    <submittedName>
        <fullName evidence="2">Uncharacterized protein</fullName>
    </submittedName>
</protein>
<feature type="compositionally biased region" description="Polar residues" evidence="1">
    <location>
        <begin position="303"/>
        <end position="319"/>
    </location>
</feature>
<feature type="region of interest" description="Disordered" evidence="1">
    <location>
        <begin position="110"/>
        <end position="139"/>
    </location>
</feature>
<evidence type="ECO:0000313" key="3">
    <source>
        <dbReference type="Proteomes" id="UP000037510"/>
    </source>
</evidence>
<evidence type="ECO:0000256" key="1">
    <source>
        <dbReference type="SAM" id="MobiDB-lite"/>
    </source>
</evidence>
<organism evidence="2 3">
    <name type="scientific">Operophtera brumata</name>
    <name type="common">Winter moth</name>
    <name type="synonym">Phalaena brumata</name>
    <dbReference type="NCBI Taxonomy" id="104452"/>
    <lineage>
        <taxon>Eukaryota</taxon>
        <taxon>Metazoa</taxon>
        <taxon>Ecdysozoa</taxon>
        <taxon>Arthropoda</taxon>
        <taxon>Hexapoda</taxon>
        <taxon>Insecta</taxon>
        <taxon>Pterygota</taxon>
        <taxon>Neoptera</taxon>
        <taxon>Endopterygota</taxon>
        <taxon>Lepidoptera</taxon>
        <taxon>Glossata</taxon>
        <taxon>Ditrysia</taxon>
        <taxon>Geometroidea</taxon>
        <taxon>Geometridae</taxon>
        <taxon>Larentiinae</taxon>
        <taxon>Operophtera</taxon>
    </lineage>
</organism>
<name>A0A0L7L2E9_OPEBR</name>
<accession>A0A0L7L2E9</accession>
<feature type="region of interest" description="Disordered" evidence="1">
    <location>
        <begin position="69"/>
        <end position="94"/>
    </location>
</feature>
<feature type="compositionally biased region" description="Pro residues" evidence="1">
    <location>
        <begin position="328"/>
        <end position="338"/>
    </location>
</feature>
<proteinExistence type="predicted"/>
<comment type="caution">
    <text evidence="2">The sequence shown here is derived from an EMBL/GenBank/DDBJ whole genome shotgun (WGS) entry which is preliminary data.</text>
</comment>